<organism evidence="2 3">
    <name type="scientific">Carnegiea gigantea</name>
    <dbReference type="NCBI Taxonomy" id="171969"/>
    <lineage>
        <taxon>Eukaryota</taxon>
        <taxon>Viridiplantae</taxon>
        <taxon>Streptophyta</taxon>
        <taxon>Embryophyta</taxon>
        <taxon>Tracheophyta</taxon>
        <taxon>Spermatophyta</taxon>
        <taxon>Magnoliopsida</taxon>
        <taxon>eudicotyledons</taxon>
        <taxon>Gunneridae</taxon>
        <taxon>Pentapetalae</taxon>
        <taxon>Caryophyllales</taxon>
        <taxon>Cactineae</taxon>
        <taxon>Cactaceae</taxon>
        <taxon>Cactoideae</taxon>
        <taxon>Echinocereeae</taxon>
        <taxon>Carnegiea</taxon>
    </lineage>
</organism>
<keyword evidence="3" id="KW-1185">Reference proteome</keyword>
<feature type="region of interest" description="Disordered" evidence="1">
    <location>
        <begin position="54"/>
        <end position="89"/>
    </location>
</feature>
<feature type="region of interest" description="Disordered" evidence="1">
    <location>
        <begin position="195"/>
        <end position="229"/>
    </location>
</feature>
<evidence type="ECO:0000256" key="1">
    <source>
        <dbReference type="SAM" id="MobiDB-lite"/>
    </source>
</evidence>
<name>A0A9Q1Q5D4_9CARY</name>
<evidence type="ECO:0000313" key="3">
    <source>
        <dbReference type="Proteomes" id="UP001153076"/>
    </source>
</evidence>
<feature type="compositionally biased region" description="Polar residues" evidence="1">
    <location>
        <begin position="195"/>
        <end position="205"/>
    </location>
</feature>
<dbReference type="Proteomes" id="UP001153076">
    <property type="component" value="Unassembled WGS sequence"/>
</dbReference>
<comment type="caution">
    <text evidence="2">The sequence shown here is derived from an EMBL/GenBank/DDBJ whole genome shotgun (WGS) entry which is preliminary data.</text>
</comment>
<sequence>MWAAAFNDDGCKNDGDEHDLNVDIQDEWDTNVEDLETSDEEWVATKAKKVGECKKQKDSGRIDNAKQVGKQDMAADNWNDTNGETDEDVPRLLRKKEKPVKVDERTDFEKFTWQVRMTFGTVQGFKDAISRFAIAPEYDITMGISDHSLMMAIHLHRKGNGADQGNNLSFSVSQESKEQQLLEVEEELEAGEDISFSSGPQSMIDQGQPLIFSQPPIATSSSQAFISPP</sequence>
<feature type="compositionally biased region" description="Polar residues" evidence="1">
    <location>
        <begin position="216"/>
        <end position="229"/>
    </location>
</feature>
<evidence type="ECO:0000313" key="2">
    <source>
        <dbReference type="EMBL" id="KAJ8429987.1"/>
    </source>
</evidence>
<accession>A0A9Q1Q5D4</accession>
<feature type="compositionally biased region" description="Basic and acidic residues" evidence="1">
    <location>
        <begin position="54"/>
        <end position="64"/>
    </location>
</feature>
<proteinExistence type="predicted"/>
<gene>
    <name evidence="2" type="ORF">Cgig2_032825</name>
</gene>
<dbReference type="AlphaFoldDB" id="A0A9Q1Q5D4"/>
<dbReference type="EMBL" id="JAKOGI010000836">
    <property type="protein sequence ID" value="KAJ8429987.1"/>
    <property type="molecule type" value="Genomic_DNA"/>
</dbReference>
<protein>
    <submittedName>
        <fullName evidence="2">Uncharacterized protein</fullName>
    </submittedName>
</protein>
<reference evidence="2" key="1">
    <citation type="submission" date="2022-04" db="EMBL/GenBank/DDBJ databases">
        <title>Carnegiea gigantea Genome sequencing and assembly v2.</title>
        <authorList>
            <person name="Copetti D."/>
            <person name="Sanderson M.J."/>
            <person name="Burquez A."/>
            <person name="Wojciechowski M.F."/>
        </authorList>
    </citation>
    <scope>NUCLEOTIDE SEQUENCE</scope>
    <source>
        <strain evidence="2">SGP5-SGP5p</strain>
        <tissue evidence="2">Aerial part</tissue>
    </source>
</reference>